<evidence type="ECO:0000313" key="13">
    <source>
        <dbReference type="EMBL" id="RBP35682.1"/>
    </source>
</evidence>
<comment type="caution">
    <text evidence="13">The sequence shown here is derived from an EMBL/GenBank/DDBJ whole genome shotgun (WGS) entry which is preliminary data.</text>
</comment>
<dbReference type="OrthoDB" id="9803735at2"/>
<dbReference type="Proteomes" id="UP000253426">
    <property type="component" value="Unassembled WGS sequence"/>
</dbReference>
<proteinExistence type="inferred from homology"/>
<dbReference type="Gene3D" id="3.40.190.10">
    <property type="entry name" value="Periplasmic binding protein-like II"/>
    <property type="match status" value="2"/>
</dbReference>
<dbReference type="FunFam" id="1.10.10.10:FF:000001">
    <property type="entry name" value="LysR family transcriptional regulator"/>
    <property type="match status" value="1"/>
</dbReference>
<evidence type="ECO:0000256" key="2">
    <source>
        <dbReference type="ARBA" id="ARBA00009437"/>
    </source>
</evidence>
<evidence type="ECO:0000256" key="4">
    <source>
        <dbReference type="ARBA" id="ARBA00022490"/>
    </source>
</evidence>
<evidence type="ECO:0000256" key="8">
    <source>
        <dbReference type="ARBA" id="ARBA00023125"/>
    </source>
</evidence>
<evidence type="ECO:0000256" key="6">
    <source>
        <dbReference type="ARBA" id="ARBA00022605"/>
    </source>
</evidence>
<dbReference type="PANTHER" id="PTHR30126">
    <property type="entry name" value="HTH-TYPE TRANSCRIPTIONAL REGULATOR"/>
    <property type="match status" value="1"/>
</dbReference>
<dbReference type="GO" id="GO:0000976">
    <property type="term" value="F:transcription cis-regulatory region binding"/>
    <property type="evidence" value="ECO:0007669"/>
    <property type="project" value="TreeGrafter"/>
</dbReference>
<keyword evidence="9" id="KW-0010">Activator</keyword>
<keyword evidence="7" id="KW-0805">Transcription regulation</keyword>
<organism evidence="13 14">
    <name type="scientific">Roseimicrobium gellanilyticum</name>
    <dbReference type="NCBI Taxonomy" id="748857"/>
    <lineage>
        <taxon>Bacteria</taxon>
        <taxon>Pseudomonadati</taxon>
        <taxon>Verrucomicrobiota</taxon>
        <taxon>Verrucomicrobiia</taxon>
        <taxon>Verrucomicrobiales</taxon>
        <taxon>Verrucomicrobiaceae</taxon>
        <taxon>Roseimicrobium</taxon>
    </lineage>
</organism>
<evidence type="ECO:0000256" key="1">
    <source>
        <dbReference type="ARBA" id="ARBA00004496"/>
    </source>
</evidence>
<dbReference type="InterPro" id="IPR000847">
    <property type="entry name" value="LysR_HTH_N"/>
</dbReference>
<evidence type="ECO:0000313" key="14">
    <source>
        <dbReference type="Proteomes" id="UP000253426"/>
    </source>
</evidence>
<dbReference type="GO" id="GO:0005737">
    <property type="term" value="C:cytoplasm"/>
    <property type="evidence" value="ECO:0007669"/>
    <property type="project" value="UniProtKB-SubCell"/>
</dbReference>
<dbReference type="PRINTS" id="PR00039">
    <property type="entry name" value="HTHLYSR"/>
</dbReference>
<dbReference type="EMBL" id="QNRR01000020">
    <property type="protein sequence ID" value="RBP35682.1"/>
    <property type="molecule type" value="Genomic_DNA"/>
</dbReference>
<keyword evidence="10" id="KW-0804">Transcription</keyword>
<dbReference type="InterPro" id="IPR036390">
    <property type="entry name" value="WH_DNA-bd_sf"/>
</dbReference>
<gene>
    <name evidence="13" type="ORF">DES53_12051</name>
</gene>
<protein>
    <recommendedName>
        <fullName evidence="3">HTH-type transcriptional regulator MetR</fullName>
    </recommendedName>
</protein>
<reference evidence="13 14" key="1">
    <citation type="submission" date="2018-06" db="EMBL/GenBank/DDBJ databases">
        <title>Genomic Encyclopedia of Type Strains, Phase IV (KMG-IV): sequencing the most valuable type-strain genomes for metagenomic binning, comparative biology and taxonomic classification.</title>
        <authorList>
            <person name="Goeker M."/>
        </authorList>
    </citation>
    <scope>NUCLEOTIDE SEQUENCE [LARGE SCALE GENOMIC DNA]</scope>
    <source>
        <strain evidence="13 14">DSM 25532</strain>
    </source>
</reference>
<keyword evidence="5" id="KW-0678">Repressor</keyword>
<dbReference type="SUPFAM" id="SSF53850">
    <property type="entry name" value="Periplasmic binding protein-like II"/>
    <property type="match status" value="1"/>
</dbReference>
<comment type="similarity">
    <text evidence="2">Belongs to the LysR transcriptional regulatory family.</text>
</comment>
<evidence type="ECO:0000259" key="12">
    <source>
        <dbReference type="PROSITE" id="PS50931"/>
    </source>
</evidence>
<keyword evidence="6" id="KW-0028">Amino-acid biosynthesis</keyword>
<dbReference type="PANTHER" id="PTHR30126:SF25">
    <property type="entry name" value="HTH-TYPE TRANSCRIPTIONAL REGULATOR METR"/>
    <property type="match status" value="1"/>
</dbReference>
<evidence type="ECO:0000256" key="7">
    <source>
        <dbReference type="ARBA" id="ARBA00023015"/>
    </source>
</evidence>
<dbReference type="Gene3D" id="1.10.10.10">
    <property type="entry name" value="Winged helix-like DNA-binding domain superfamily/Winged helix DNA-binding domain"/>
    <property type="match status" value="1"/>
</dbReference>
<dbReference type="InterPro" id="IPR037406">
    <property type="entry name" value="MetR_PBP2"/>
</dbReference>
<evidence type="ECO:0000256" key="10">
    <source>
        <dbReference type="ARBA" id="ARBA00023163"/>
    </source>
</evidence>
<name>A0A366H1C2_9BACT</name>
<dbReference type="PROSITE" id="PS50931">
    <property type="entry name" value="HTH_LYSR"/>
    <property type="match status" value="1"/>
</dbReference>
<dbReference type="GO" id="GO:0003700">
    <property type="term" value="F:DNA-binding transcription factor activity"/>
    <property type="evidence" value="ECO:0007669"/>
    <property type="project" value="InterPro"/>
</dbReference>
<dbReference type="CDD" id="cd08441">
    <property type="entry name" value="PBP2_MetR"/>
    <property type="match status" value="1"/>
</dbReference>
<evidence type="ECO:0000256" key="9">
    <source>
        <dbReference type="ARBA" id="ARBA00023159"/>
    </source>
</evidence>
<evidence type="ECO:0000256" key="11">
    <source>
        <dbReference type="ARBA" id="ARBA00023167"/>
    </source>
</evidence>
<dbReference type="GO" id="GO:0009086">
    <property type="term" value="P:methionine biosynthetic process"/>
    <property type="evidence" value="ECO:0007669"/>
    <property type="project" value="UniProtKB-KW"/>
</dbReference>
<dbReference type="Pfam" id="PF00126">
    <property type="entry name" value="HTH_1"/>
    <property type="match status" value="1"/>
</dbReference>
<dbReference type="InterPro" id="IPR036388">
    <property type="entry name" value="WH-like_DNA-bd_sf"/>
</dbReference>
<dbReference type="InterPro" id="IPR005119">
    <property type="entry name" value="LysR_subst-bd"/>
</dbReference>
<dbReference type="RefSeq" id="WP_113962228.1">
    <property type="nucleotide sequence ID" value="NZ_QNRR01000020.1"/>
</dbReference>
<dbReference type="Pfam" id="PF03466">
    <property type="entry name" value="LysR_substrate"/>
    <property type="match status" value="1"/>
</dbReference>
<evidence type="ECO:0000256" key="5">
    <source>
        <dbReference type="ARBA" id="ARBA00022491"/>
    </source>
</evidence>
<evidence type="ECO:0000256" key="3">
    <source>
        <dbReference type="ARBA" id="ARBA00019365"/>
    </source>
</evidence>
<comment type="subcellular location">
    <subcellularLocation>
        <location evidence="1">Cytoplasm</location>
    </subcellularLocation>
</comment>
<keyword evidence="8" id="KW-0238">DNA-binding</keyword>
<feature type="domain" description="HTH lysR-type" evidence="12">
    <location>
        <begin position="9"/>
        <end position="66"/>
    </location>
</feature>
<dbReference type="AlphaFoldDB" id="A0A366H1C2"/>
<dbReference type="SUPFAM" id="SSF46785">
    <property type="entry name" value="Winged helix' DNA-binding domain"/>
    <property type="match status" value="1"/>
</dbReference>
<accession>A0A366H1C2</accession>
<keyword evidence="11" id="KW-0486">Methionine biosynthesis</keyword>
<keyword evidence="4" id="KW-0963">Cytoplasm</keyword>
<sequence length="311" mass="34687">MSRSALPPLELRHLRTFAAIAETHSLSKAAARLHLTQPAVSHQVKALEDLYGIPLFERKTMPLRLTPGGQRLLGLAREVEMRVAEAERDLSRIADGRAGQLRIAVECHSCFDWLMPSMDAFRERWPEVEMDLVSGFHADPVGLLGEDRADLVIVSHAIKRTDTVFHPLFRYEVSALLAKEHPLTAKPFLAAKDFAKETLVTYPIPDDRIDVLREFLIPARVEPAKRRTTELTVAILQLVASKRAIAAMPRWAVQPFLDREYVVARPIGKKGLQSALHAATTEAAASAAYMRDFLDIMRRVSFASLSGITAL</sequence>
<keyword evidence="14" id="KW-1185">Reference proteome</keyword>